<feature type="compositionally biased region" description="Basic and acidic residues" evidence="1">
    <location>
        <begin position="89"/>
        <end position="103"/>
    </location>
</feature>
<proteinExistence type="predicted"/>
<comment type="caution">
    <text evidence="2">The sequence shown here is derived from an EMBL/GenBank/DDBJ whole genome shotgun (WGS) entry which is preliminary data.</text>
</comment>
<feature type="compositionally biased region" description="Polar residues" evidence="1">
    <location>
        <begin position="43"/>
        <end position="57"/>
    </location>
</feature>
<organism evidence="2 3">
    <name type="scientific">Abeliophyllum distichum</name>
    <dbReference type="NCBI Taxonomy" id="126358"/>
    <lineage>
        <taxon>Eukaryota</taxon>
        <taxon>Viridiplantae</taxon>
        <taxon>Streptophyta</taxon>
        <taxon>Embryophyta</taxon>
        <taxon>Tracheophyta</taxon>
        <taxon>Spermatophyta</taxon>
        <taxon>Magnoliopsida</taxon>
        <taxon>eudicotyledons</taxon>
        <taxon>Gunneridae</taxon>
        <taxon>Pentapetalae</taxon>
        <taxon>asterids</taxon>
        <taxon>lamiids</taxon>
        <taxon>Lamiales</taxon>
        <taxon>Oleaceae</taxon>
        <taxon>Forsythieae</taxon>
        <taxon>Abeliophyllum</taxon>
    </lineage>
</organism>
<gene>
    <name evidence="2" type="ORF">Adt_39402</name>
</gene>
<name>A0ABD1Q965_9LAMI</name>
<dbReference type="EMBL" id="JBFOLK010000012">
    <property type="protein sequence ID" value="KAL2471266.1"/>
    <property type="molecule type" value="Genomic_DNA"/>
</dbReference>
<dbReference type="Proteomes" id="UP001604336">
    <property type="component" value="Unassembled WGS sequence"/>
</dbReference>
<accession>A0ABD1Q965</accession>
<feature type="region of interest" description="Disordered" evidence="1">
    <location>
        <begin position="43"/>
        <end position="103"/>
    </location>
</feature>
<dbReference type="AlphaFoldDB" id="A0ABD1Q965"/>
<evidence type="ECO:0008006" key="4">
    <source>
        <dbReference type="Google" id="ProtNLM"/>
    </source>
</evidence>
<evidence type="ECO:0000313" key="2">
    <source>
        <dbReference type="EMBL" id="KAL2471266.1"/>
    </source>
</evidence>
<reference evidence="3" key="1">
    <citation type="submission" date="2024-07" db="EMBL/GenBank/DDBJ databases">
        <title>Two chromosome-level genome assemblies of Korean endemic species Abeliophyllum distichum and Forsythia ovata (Oleaceae).</title>
        <authorList>
            <person name="Jang H."/>
        </authorList>
    </citation>
    <scope>NUCLEOTIDE SEQUENCE [LARGE SCALE GENOMIC DNA]</scope>
</reference>
<evidence type="ECO:0000313" key="3">
    <source>
        <dbReference type="Proteomes" id="UP001604336"/>
    </source>
</evidence>
<protein>
    <recommendedName>
        <fullName evidence="4">Gag protein</fullName>
    </recommendedName>
</protein>
<sequence>MEEKQARRFERGLQPFVHDIVSVLELGTYREVLKRAQTISYQRTQNVGNSQQVQNFSSKRKWNFDRQNNGRGKGNNVPKKGKTETSGAGDDKRCPKCDRPHKG</sequence>
<keyword evidence="3" id="KW-1185">Reference proteome</keyword>
<evidence type="ECO:0000256" key="1">
    <source>
        <dbReference type="SAM" id="MobiDB-lite"/>
    </source>
</evidence>